<keyword evidence="6" id="KW-0833">Ubl conjugation pathway</keyword>
<keyword evidence="12" id="KW-1185">Reference proteome</keyword>
<name>A0AAN7MG75_TRANT</name>
<evidence type="ECO:0000313" key="12">
    <source>
        <dbReference type="Proteomes" id="UP001346149"/>
    </source>
</evidence>
<keyword evidence="5 8" id="KW-0863">Zinc-finger</keyword>
<gene>
    <name evidence="11" type="ORF">SAY86_004774</name>
</gene>
<evidence type="ECO:0000256" key="2">
    <source>
        <dbReference type="ARBA" id="ARBA00012483"/>
    </source>
</evidence>
<dbReference type="PANTHER" id="PTHR22937:SF222">
    <property type="entry name" value="RING-TYPE E3 UBIQUITIN TRANSFERASE"/>
    <property type="match status" value="1"/>
</dbReference>
<sequence>MSHELASPGPASARPTVSGHNRLDLTSPSPASLRLTVSGHNRLDLTLTCPASHRLTVSGHNRLDITSPCLASPQCLRPQSPRRVTPPFASPCSTSKASPCRDVPRFPFPRPVRPPLTTHWRREEEEAGHCTRNYLSVGPASPWEPDQPVSIQPVLMNPEVGYSIFGHNHCPGRYMYHDNHVADGVMAQSDSFAPTYSLIPYVCTPWWVGSNIYPAPVYGLENQFSNAYRDFGGPSAGYSTTPLENRLGATERIPGAFLGLTPNNHVPSTTVVQQPREAMTPVPERIPSPYLGLTSNVTFDDGAMLLDFLDPVLERIRRSNLDTTTRMTFDDVVMILDADPGEAVGNVDSRVQSDAAFAQETIDDILTTVRSNTGLTEEAITMLLKTRISEQPSTSENNHEAATCVICQDDIEGKQLIGRLECGHEYHSECIKKWIQVKNECPMCKSQALPIEGFFKI</sequence>
<feature type="domain" description="RING-type" evidence="10">
    <location>
        <begin position="404"/>
        <end position="445"/>
    </location>
</feature>
<dbReference type="InterPro" id="IPR045191">
    <property type="entry name" value="MBR1/2-like"/>
</dbReference>
<feature type="region of interest" description="Disordered" evidence="9">
    <location>
        <begin position="75"/>
        <end position="98"/>
    </location>
</feature>
<dbReference type="EC" id="2.3.2.27" evidence="2"/>
<evidence type="ECO:0000256" key="3">
    <source>
        <dbReference type="ARBA" id="ARBA00022679"/>
    </source>
</evidence>
<protein>
    <recommendedName>
        <fullName evidence="2">RING-type E3 ubiquitin transferase</fullName>
        <ecNumber evidence="2">2.3.2.27</ecNumber>
    </recommendedName>
</protein>
<dbReference type="PANTHER" id="PTHR22937">
    <property type="entry name" value="E3 UBIQUITIN-PROTEIN LIGASE RNF165"/>
    <property type="match status" value="1"/>
</dbReference>
<dbReference type="Gene3D" id="3.30.40.10">
    <property type="entry name" value="Zinc/RING finger domain, C3HC4 (zinc finger)"/>
    <property type="match status" value="1"/>
</dbReference>
<dbReference type="CDD" id="cd16469">
    <property type="entry name" value="RING-H2_RNF24-like"/>
    <property type="match status" value="1"/>
</dbReference>
<dbReference type="Proteomes" id="UP001346149">
    <property type="component" value="Unassembled WGS sequence"/>
</dbReference>
<evidence type="ECO:0000256" key="7">
    <source>
        <dbReference type="ARBA" id="ARBA00022833"/>
    </source>
</evidence>
<dbReference type="GO" id="GO:0061630">
    <property type="term" value="F:ubiquitin protein ligase activity"/>
    <property type="evidence" value="ECO:0007669"/>
    <property type="project" value="UniProtKB-EC"/>
</dbReference>
<evidence type="ECO:0000256" key="9">
    <source>
        <dbReference type="SAM" id="MobiDB-lite"/>
    </source>
</evidence>
<dbReference type="PROSITE" id="PS50089">
    <property type="entry name" value="ZF_RING_2"/>
    <property type="match status" value="1"/>
</dbReference>
<keyword evidence="7" id="KW-0862">Zinc</keyword>
<dbReference type="InterPro" id="IPR001841">
    <property type="entry name" value="Znf_RING"/>
</dbReference>
<keyword evidence="4" id="KW-0479">Metal-binding</keyword>
<organism evidence="11 12">
    <name type="scientific">Trapa natans</name>
    <name type="common">Water chestnut</name>
    <dbReference type="NCBI Taxonomy" id="22666"/>
    <lineage>
        <taxon>Eukaryota</taxon>
        <taxon>Viridiplantae</taxon>
        <taxon>Streptophyta</taxon>
        <taxon>Embryophyta</taxon>
        <taxon>Tracheophyta</taxon>
        <taxon>Spermatophyta</taxon>
        <taxon>Magnoliopsida</taxon>
        <taxon>eudicotyledons</taxon>
        <taxon>Gunneridae</taxon>
        <taxon>Pentapetalae</taxon>
        <taxon>rosids</taxon>
        <taxon>malvids</taxon>
        <taxon>Myrtales</taxon>
        <taxon>Lythraceae</taxon>
        <taxon>Trapa</taxon>
    </lineage>
</organism>
<proteinExistence type="predicted"/>
<evidence type="ECO:0000313" key="11">
    <source>
        <dbReference type="EMBL" id="KAK4804957.1"/>
    </source>
</evidence>
<accession>A0AAN7MG75</accession>
<reference evidence="11 12" key="1">
    <citation type="journal article" date="2023" name="Hortic Res">
        <title>Pangenome of water caltrop reveals structural variations and asymmetric subgenome divergence after allopolyploidization.</title>
        <authorList>
            <person name="Zhang X."/>
            <person name="Chen Y."/>
            <person name="Wang L."/>
            <person name="Yuan Y."/>
            <person name="Fang M."/>
            <person name="Shi L."/>
            <person name="Lu R."/>
            <person name="Comes H.P."/>
            <person name="Ma Y."/>
            <person name="Chen Y."/>
            <person name="Huang G."/>
            <person name="Zhou Y."/>
            <person name="Zheng Z."/>
            <person name="Qiu Y."/>
        </authorList>
    </citation>
    <scope>NUCLEOTIDE SEQUENCE [LARGE SCALE GENOMIC DNA]</scope>
    <source>
        <strain evidence="11">F231</strain>
    </source>
</reference>
<feature type="region of interest" description="Disordered" evidence="9">
    <location>
        <begin position="1"/>
        <end position="30"/>
    </location>
</feature>
<comment type="caution">
    <text evidence="11">The sequence shown here is derived from an EMBL/GenBank/DDBJ whole genome shotgun (WGS) entry which is preliminary data.</text>
</comment>
<dbReference type="SUPFAM" id="SSF57850">
    <property type="entry name" value="RING/U-box"/>
    <property type="match status" value="1"/>
</dbReference>
<evidence type="ECO:0000256" key="5">
    <source>
        <dbReference type="ARBA" id="ARBA00022771"/>
    </source>
</evidence>
<dbReference type="SMART" id="SM00184">
    <property type="entry name" value="RING"/>
    <property type="match status" value="1"/>
</dbReference>
<keyword evidence="3" id="KW-0808">Transferase</keyword>
<evidence type="ECO:0000259" key="10">
    <source>
        <dbReference type="PROSITE" id="PS50089"/>
    </source>
</evidence>
<dbReference type="InterPro" id="IPR013083">
    <property type="entry name" value="Znf_RING/FYVE/PHD"/>
</dbReference>
<dbReference type="AlphaFoldDB" id="A0AAN7MG75"/>
<dbReference type="GO" id="GO:0008270">
    <property type="term" value="F:zinc ion binding"/>
    <property type="evidence" value="ECO:0007669"/>
    <property type="project" value="UniProtKB-KW"/>
</dbReference>
<evidence type="ECO:0000256" key="8">
    <source>
        <dbReference type="PROSITE-ProRule" id="PRU00175"/>
    </source>
</evidence>
<evidence type="ECO:0000256" key="4">
    <source>
        <dbReference type="ARBA" id="ARBA00022723"/>
    </source>
</evidence>
<dbReference type="EMBL" id="JAXQNO010000001">
    <property type="protein sequence ID" value="KAK4804957.1"/>
    <property type="molecule type" value="Genomic_DNA"/>
</dbReference>
<dbReference type="Pfam" id="PF13639">
    <property type="entry name" value="zf-RING_2"/>
    <property type="match status" value="1"/>
</dbReference>
<evidence type="ECO:0000256" key="1">
    <source>
        <dbReference type="ARBA" id="ARBA00000900"/>
    </source>
</evidence>
<evidence type="ECO:0000256" key="6">
    <source>
        <dbReference type="ARBA" id="ARBA00022786"/>
    </source>
</evidence>
<comment type="catalytic activity">
    <reaction evidence="1">
        <text>S-ubiquitinyl-[E2 ubiquitin-conjugating enzyme]-L-cysteine + [acceptor protein]-L-lysine = [E2 ubiquitin-conjugating enzyme]-L-cysteine + N(6)-ubiquitinyl-[acceptor protein]-L-lysine.</text>
        <dbReference type="EC" id="2.3.2.27"/>
    </reaction>
</comment>